<comment type="caution">
    <text evidence="17">The sequence shown here is derived from an EMBL/GenBank/DDBJ whole genome shotgun (WGS) entry which is preliminary data.</text>
</comment>
<dbReference type="NCBIfam" id="TIGR00675">
    <property type="entry name" value="dcm"/>
    <property type="match status" value="1"/>
</dbReference>
<evidence type="ECO:0000313" key="18">
    <source>
        <dbReference type="Proteomes" id="UP000193010"/>
    </source>
</evidence>
<dbReference type="SUPFAM" id="SSF53335">
    <property type="entry name" value="S-adenosyl-L-methionine-dependent methyltransferases"/>
    <property type="match status" value="1"/>
</dbReference>
<dbReference type="EC" id="2.1.1.37" evidence="16"/>
<dbReference type="Gene3D" id="3.40.50.150">
    <property type="entry name" value="Vaccinia Virus protein VP39"/>
    <property type="match status" value="1"/>
</dbReference>
<evidence type="ECO:0000256" key="9">
    <source>
        <dbReference type="ARBA" id="ARBA00022801"/>
    </source>
</evidence>
<dbReference type="GO" id="GO:0006281">
    <property type="term" value="P:DNA repair"/>
    <property type="evidence" value="ECO:0007669"/>
    <property type="project" value="UniProtKB-KW"/>
</dbReference>
<dbReference type="InterPro" id="IPR029063">
    <property type="entry name" value="SAM-dependent_MTases_sf"/>
</dbReference>
<dbReference type="PANTHER" id="PTHR10629:SF52">
    <property type="entry name" value="DNA (CYTOSINE-5)-METHYLTRANSFERASE 1"/>
    <property type="match status" value="1"/>
</dbReference>
<keyword evidence="8" id="KW-0227">DNA damage</keyword>
<dbReference type="GO" id="GO:0051536">
    <property type="term" value="F:iron-sulfur cluster binding"/>
    <property type="evidence" value="ECO:0007669"/>
    <property type="project" value="UniProtKB-KW"/>
</dbReference>
<evidence type="ECO:0000256" key="16">
    <source>
        <dbReference type="RuleBase" id="RU000417"/>
    </source>
</evidence>
<dbReference type="PROSITE" id="PS00094">
    <property type="entry name" value="C5_MTASE_1"/>
    <property type="match status" value="1"/>
</dbReference>
<keyword evidence="18" id="KW-1185">Reference proteome</keyword>
<evidence type="ECO:0000256" key="8">
    <source>
        <dbReference type="ARBA" id="ARBA00022763"/>
    </source>
</evidence>
<gene>
    <name evidence="17" type="ORF">AWC05_00500</name>
</gene>
<evidence type="ECO:0000256" key="2">
    <source>
        <dbReference type="ARBA" id="ARBA00008343"/>
    </source>
</evidence>
<dbReference type="PROSITE" id="PS51679">
    <property type="entry name" value="SAM_MT_C5"/>
    <property type="match status" value="1"/>
</dbReference>
<keyword evidence="4 14" id="KW-0808">Transferase</keyword>
<evidence type="ECO:0000256" key="5">
    <source>
        <dbReference type="ARBA" id="ARBA00022691"/>
    </source>
</evidence>
<accession>A0A1X1U0I3</accession>
<dbReference type="AlphaFoldDB" id="A0A1X1U0I3"/>
<evidence type="ECO:0000256" key="6">
    <source>
        <dbReference type="ARBA" id="ARBA00022723"/>
    </source>
</evidence>
<dbReference type="GO" id="GO:0046872">
    <property type="term" value="F:metal ion binding"/>
    <property type="evidence" value="ECO:0007669"/>
    <property type="project" value="UniProtKB-KW"/>
</dbReference>
<evidence type="ECO:0000256" key="1">
    <source>
        <dbReference type="ARBA" id="ARBA00001966"/>
    </source>
</evidence>
<evidence type="ECO:0000256" key="15">
    <source>
        <dbReference type="RuleBase" id="RU000416"/>
    </source>
</evidence>
<dbReference type="InterPro" id="IPR023170">
    <property type="entry name" value="HhH_base_excis_C"/>
</dbReference>
<evidence type="ECO:0000256" key="14">
    <source>
        <dbReference type="PROSITE-ProRule" id="PRU01016"/>
    </source>
</evidence>
<keyword evidence="5 14" id="KW-0949">S-adenosyl-L-methionine</keyword>
<evidence type="ECO:0000256" key="13">
    <source>
        <dbReference type="ARBA" id="ARBA00023295"/>
    </source>
</evidence>
<evidence type="ECO:0000256" key="12">
    <source>
        <dbReference type="ARBA" id="ARBA00023204"/>
    </source>
</evidence>
<dbReference type="InterPro" id="IPR011257">
    <property type="entry name" value="DNA_glycosylase"/>
</dbReference>
<keyword evidence="10" id="KW-0408">Iron</keyword>
<dbReference type="GO" id="GO:0003886">
    <property type="term" value="F:DNA (cytosine-5-)-methyltransferase activity"/>
    <property type="evidence" value="ECO:0007669"/>
    <property type="project" value="UniProtKB-EC"/>
</dbReference>
<dbReference type="InterPro" id="IPR018117">
    <property type="entry name" value="C5_DNA_meth_AS"/>
</dbReference>
<evidence type="ECO:0000256" key="7">
    <source>
        <dbReference type="ARBA" id="ARBA00022747"/>
    </source>
</evidence>
<comment type="similarity">
    <text evidence="2">Belongs to the Nth/MutY family.</text>
</comment>
<dbReference type="InterPro" id="IPR050390">
    <property type="entry name" value="C5-Methyltransferase"/>
</dbReference>
<keyword evidence="12" id="KW-0234">DNA repair</keyword>
<feature type="active site" evidence="14">
    <location>
        <position position="128"/>
    </location>
</feature>
<dbReference type="SUPFAM" id="SSF48150">
    <property type="entry name" value="DNA-glycosylase"/>
    <property type="match status" value="1"/>
</dbReference>
<keyword evidence="9" id="KW-0378">Hydrolase</keyword>
<evidence type="ECO:0000256" key="11">
    <source>
        <dbReference type="ARBA" id="ARBA00023014"/>
    </source>
</evidence>
<keyword evidence="3 14" id="KW-0489">Methyltransferase</keyword>
<name>A0A1X1U0I3_MYCFL</name>
<keyword evidence="7" id="KW-0680">Restriction system</keyword>
<dbReference type="RefSeq" id="WP_085224107.1">
    <property type="nucleotide sequence ID" value="NZ_AP022576.1"/>
</dbReference>
<sequence>MTARQVTTSGSSYAVKQIRGPFVELDPHPCHTRSDTDLAALCTDLRAHGVPLVADLFSGAGGMSLGFEEAGFRVVLGVDHYGFAVETHRHHFAGMSLDDDLADPAMIERVAKLLKRNKIDVLTGGPPCQPFSRAGRSMIRHRVLTGVADPHDERRDLWRSFLEVVQLARPRAVVMENVPDMALDREMFILRSMTEELEQIGYSVSARVIDSWRFGVPQMRQRLLLVALKSRIRFTWPAESEKRVTLWNAIGDMPEVEGGWRPAGGAFGWANYVGPRTEYQTWMRRNVSAADACKLFDHITRPVREDDRAAFESMTHKTKYTDLAPEYQRYRKDIFDDKYKKLDENDLSRTITAHIAKDGYWYIHPRQPRTLTVREAARIQTFPDDFRFAGPPSAAFKQIGNAVPPLVGEVIAKAVRTSLASGTKAGLSTRETSGKLARWFQQQSSIAAIPWFKTGNRWKFLLAELLLDRATPTVMNAVWPIIDKRHDIRPGELPDDEAVDLLDELMSGVGRGQRISAVRQLVAQLSAAPNALWEPTIDRTVLSVIPSAVADLLELALPISHEGRDSEEPVLITKGVLRVTSRFQGNDADKRNVQTDGRIAVASMIGFGDDSRPAHLGLIALAADICLVEKPLCGDCPLSRWCAAAGG</sequence>
<evidence type="ECO:0000256" key="4">
    <source>
        <dbReference type="ARBA" id="ARBA00022679"/>
    </source>
</evidence>
<protein>
    <recommendedName>
        <fullName evidence="16">Cytosine-specific methyltransferase</fullName>
        <ecNumber evidence="16">2.1.1.37</ecNumber>
    </recommendedName>
</protein>
<dbReference type="PROSITE" id="PS00095">
    <property type="entry name" value="C5_MTASE_2"/>
    <property type="match status" value="1"/>
</dbReference>
<comment type="cofactor">
    <cofactor evidence="1">
        <name>[4Fe-4S] cluster</name>
        <dbReference type="ChEBI" id="CHEBI:49883"/>
    </cofactor>
</comment>
<evidence type="ECO:0000256" key="3">
    <source>
        <dbReference type="ARBA" id="ARBA00022603"/>
    </source>
</evidence>
<dbReference type="GO" id="GO:0009307">
    <property type="term" value="P:DNA restriction-modification system"/>
    <property type="evidence" value="ECO:0007669"/>
    <property type="project" value="UniProtKB-KW"/>
</dbReference>
<dbReference type="GO" id="GO:0044027">
    <property type="term" value="P:negative regulation of gene expression via chromosomal CpG island methylation"/>
    <property type="evidence" value="ECO:0007669"/>
    <property type="project" value="TreeGrafter"/>
</dbReference>
<dbReference type="EMBL" id="LQOV01000023">
    <property type="protein sequence ID" value="ORV50355.1"/>
    <property type="molecule type" value="Genomic_DNA"/>
</dbReference>
<dbReference type="PRINTS" id="PR00105">
    <property type="entry name" value="C5METTRFRASE"/>
</dbReference>
<dbReference type="Pfam" id="PF00145">
    <property type="entry name" value="DNA_methylase"/>
    <property type="match status" value="1"/>
</dbReference>
<dbReference type="PROSITE" id="PS00764">
    <property type="entry name" value="ENDONUCLEASE_III_1"/>
    <property type="match status" value="1"/>
</dbReference>
<dbReference type="InterPro" id="IPR031303">
    <property type="entry name" value="C5_meth_CS"/>
</dbReference>
<keyword evidence="13" id="KW-0326">Glycosidase</keyword>
<dbReference type="GO" id="GO:0032259">
    <property type="term" value="P:methylation"/>
    <property type="evidence" value="ECO:0007669"/>
    <property type="project" value="UniProtKB-KW"/>
</dbReference>
<comment type="catalytic activity">
    <reaction evidence="16">
        <text>a 2'-deoxycytidine in DNA + S-adenosyl-L-methionine = a 5-methyl-2'-deoxycytidine in DNA + S-adenosyl-L-homocysteine + H(+)</text>
        <dbReference type="Rhea" id="RHEA:13681"/>
        <dbReference type="Rhea" id="RHEA-COMP:11369"/>
        <dbReference type="Rhea" id="RHEA-COMP:11370"/>
        <dbReference type="ChEBI" id="CHEBI:15378"/>
        <dbReference type="ChEBI" id="CHEBI:57856"/>
        <dbReference type="ChEBI" id="CHEBI:59789"/>
        <dbReference type="ChEBI" id="CHEBI:85452"/>
        <dbReference type="ChEBI" id="CHEBI:85454"/>
        <dbReference type="EC" id="2.1.1.37"/>
    </reaction>
</comment>
<dbReference type="GO" id="GO:0016798">
    <property type="term" value="F:hydrolase activity, acting on glycosyl bonds"/>
    <property type="evidence" value="ECO:0007669"/>
    <property type="project" value="UniProtKB-KW"/>
</dbReference>
<dbReference type="GO" id="GO:0003677">
    <property type="term" value="F:DNA binding"/>
    <property type="evidence" value="ECO:0007669"/>
    <property type="project" value="TreeGrafter"/>
</dbReference>
<dbReference type="Gene3D" id="3.90.120.10">
    <property type="entry name" value="DNA Methylase, subunit A, domain 2"/>
    <property type="match status" value="1"/>
</dbReference>
<dbReference type="OrthoDB" id="9813719at2"/>
<dbReference type="STRING" id="292462.AWC05_00500"/>
<dbReference type="PANTHER" id="PTHR10629">
    <property type="entry name" value="CYTOSINE-SPECIFIC METHYLTRANSFERASE"/>
    <property type="match status" value="1"/>
</dbReference>
<dbReference type="Gene3D" id="1.10.1670.10">
    <property type="entry name" value="Helix-hairpin-Helix base-excision DNA repair enzymes (C-terminal)"/>
    <property type="match status" value="1"/>
</dbReference>
<comment type="similarity">
    <text evidence="14 15">Belongs to the class I-like SAM-binding methyltransferase superfamily. C5-methyltransferase family.</text>
</comment>
<keyword evidence="6" id="KW-0479">Metal-binding</keyword>
<evidence type="ECO:0000313" key="17">
    <source>
        <dbReference type="EMBL" id="ORV50355.1"/>
    </source>
</evidence>
<dbReference type="InterPro" id="IPR004035">
    <property type="entry name" value="Endouclease-III_FeS-bd_BS"/>
</dbReference>
<evidence type="ECO:0000256" key="10">
    <source>
        <dbReference type="ARBA" id="ARBA00023004"/>
    </source>
</evidence>
<dbReference type="Proteomes" id="UP000193010">
    <property type="component" value="Unassembled WGS sequence"/>
</dbReference>
<organism evidence="17 18">
    <name type="scientific">Mycobacterium florentinum</name>
    <dbReference type="NCBI Taxonomy" id="292462"/>
    <lineage>
        <taxon>Bacteria</taxon>
        <taxon>Bacillati</taxon>
        <taxon>Actinomycetota</taxon>
        <taxon>Actinomycetes</taxon>
        <taxon>Mycobacteriales</taxon>
        <taxon>Mycobacteriaceae</taxon>
        <taxon>Mycobacterium</taxon>
        <taxon>Mycobacterium simiae complex</taxon>
    </lineage>
</organism>
<dbReference type="InterPro" id="IPR001525">
    <property type="entry name" value="C5_MeTfrase"/>
</dbReference>
<dbReference type="Gene3D" id="1.10.340.30">
    <property type="entry name" value="Hypothetical protein, domain 2"/>
    <property type="match status" value="1"/>
</dbReference>
<keyword evidence="11" id="KW-0411">Iron-sulfur</keyword>
<reference evidence="17 18" key="1">
    <citation type="submission" date="2016-01" db="EMBL/GenBank/DDBJ databases">
        <title>The new phylogeny of the genus Mycobacterium.</title>
        <authorList>
            <person name="Tarcisio F."/>
            <person name="Conor M."/>
            <person name="Antonella G."/>
            <person name="Elisabetta G."/>
            <person name="Giulia F.S."/>
            <person name="Sara T."/>
            <person name="Anna F."/>
            <person name="Clotilde B."/>
            <person name="Roberto B."/>
            <person name="Veronica D.S."/>
            <person name="Fabio R."/>
            <person name="Monica P."/>
            <person name="Olivier J."/>
            <person name="Enrico T."/>
            <person name="Nicola S."/>
        </authorList>
    </citation>
    <scope>NUCLEOTIDE SEQUENCE [LARGE SCALE GENOMIC DNA]</scope>
    <source>
        <strain evidence="17 18">DSM 44852</strain>
    </source>
</reference>
<proteinExistence type="inferred from homology"/>